<sequence length="325" mass="35711">MRRLTESERAKLEHGFLWMDWFSVPQKNVAGDTHSSLVDQLCSMCIESIPSYVEACEVFVALTPRLRHHDLGQLCDFPSWQSRGWCRTELWCKILSSTSDVCLVQVSAGDKVDFFLPIRWVDSPVPEGNFTVEADRKVCCQIVRAALDAKLGQLSGKPKHLNVFRYLAGRYEDFIGAPPVPQNPEEFASSFNIASLEKSAKQREGVGAVACAVLSGDIGMLQHLVTCRADLDIKLPTLWEMALPAGCTALHLAAIRGSRGLDVLEELLKLRSDANACERHGGPVLCYCQAAKSVDLLVRYRADVNILKPPSKTAALSGVCARGAP</sequence>
<dbReference type="Pfam" id="PF00023">
    <property type="entry name" value="Ank"/>
    <property type="match status" value="1"/>
</dbReference>
<dbReference type="SMART" id="SM00248">
    <property type="entry name" value="ANK"/>
    <property type="match status" value="2"/>
</dbReference>
<name>A0A812IWD3_SYMPI</name>
<proteinExistence type="predicted"/>
<evidence type="ECO:0000256" key="1">
    <source>
        <dbReference type="PROSITE-ProRule" id="PRU00023"/>
    </source>
</evidence>
<dbReference type="InterPro" id="IPR036770">
    <property type="entry name" value="Ankyrin_rpt-contain_sf"/>
</dbReference>
<dbReference type="SUPFAM" id="SSF48403">
    <property type="entry name" value="Ankyrin repeat"/>
    <property type="match status" value="1"/>
</dbReference>
<comment type="caution">
    <text evidence="2">The sequence shown here is derived from an EMBL/GenBank/DDBJ whole genome shotgun (WGS) entry which is preliminary data.</text>
</comment>
<dbReference type="PROSITE" id="PS50088">
    <property type="entry name" value="ANK_REPEAT"/>
    <property type="match status" value="1"/>
</dbReference>
<evidence type="ECO:0000313" key="2">
    <source>
        <dbReference type="EMBL" id="CAE7185297.1"/>
    </source>
</evidence>
<dbReference type="Proteomes" id="UP000649617">
    <property type="component" value="Unassembled WGS sequence"/>
</dbReference>
<dbReference type="EMBL" id="CAJNIZ010001210">
    <property type="protein sequence ID" value="CAE7185297.1"/>
    <property type="molecule type" value="Genomic_DNA"/>
</dbReference>
<accession>A0A812IWD3</accession>
<reference evidence="2" key="1">
    <citation type="submission" date="2021-02" db="EMBL/GenBank/DDBJ databases">
        <authorList>
            <person name="Dougan E. K."/>
            <person name="Rhodes N."/>
            <person name="Thang M."/>
            <person name="Chan C."/>
        </authorList>
    </citation>
    <scope>NUCLEOTIDE SEQUENCE</scope>
</reference>
<dbReference type="Gene3D" id="1.25.40.20">
    <property type="entry name" value="Ankyrin repeat-containing domain"/>
    <property type="match status" value="1"/>
</dbReference>
<gene>
    <name evidence="2" type="primary">warA</name>
    <name evidence="2" type="ORF">SPIL2461_LOCUS1243</name>
</gene>
<evidence type="ECO:0000313" key="3">
    <source>
        <dbReference type="Proteomes" id="UP000649617"/>
    </source>
</evidence>
<keyword evidence="3" id="KW-1185">Reference proteome</keyword>
<keyword evidence="1" id="KW-0040">ANK repeat</keyword>
<dbReference type="PROSITE" id="PS50297">
    <property type="entry name" value="ANK_REP_REGION"/>
    <property type="match status" value="1"/>
</dbReference>
<feature type="repeat" description="ANK" evidence="1">
    <location>
        <begin position="245"/>
        <end position="279"/>
    </location>
</feature>
<protein>
    <submittedName>
        <fullName evidence="2">WarA protein</fullName>
    </submittedName>
</protein>
<dbReference type="AlphaFoldDB" id="A0A812IWD3"/>
<organism evidence="2 3">
    <name type="scientific">Symbiodinium pilosum</name>
    <name type="common">Dinoflagellate</name>
    <dbReference type="NCBI Taxonomy" id="2952"/>
    <lineage>
        <taxon>Eukaryota</taxon>
        <taxon>Sar</taxon>
        <taxon>Alveolata</taxon>
        <taxon>Dinophyceae</taxon>
        <taxon>Suessiales</taxon>
        <taxon>Symbiodiniaceae</taxon>
        <taxon>Symbiodinium</taxon>
    </lineage>
</organism>
<dbReference type="InterPro" id="IPR002110">
    <property type="entry name" value="Ankyrin_rpt"/>
</dbReference>
<dbReference type="OrthoDB" id="419589at2759"/>